<evidence type="ECO:0000313" key="4">
    <source>
        <dbReference type="Proteomes" id="UP000001879"/>
    </source>
</evidence>
<organism evidence="2 4">
    <name type="scientific">Natrialba magadii (strain ATCC 43099 / DSM 3394 / CCM 3739 / CIP 104546 / IAM 13178 / JCM 8861 / NBRC 102185 / NCIMB 2190 / MS3)</name>
    <name type="common">Natronobacterium magadii</name>
    <dbReference type="NCBI Taxonomy" id="547559"/>
    <lineage>
        <taxon>Archaea</taxon>
        <taxon>Methanobacteriati</taxon>
        <taxon>Methanobacteriota</taxon>
        <taxon>Stenosarchaea group</taxon>
        <taxon>Halobacteria</taxon>
        <taxon>Halobacteriales</taxon>
        <taxon>Natrialbaceae</taxon>
        <taxon>Natrialba</taxon>
    </lineage>
</organism>
<reference evidence="4" key="1">
    <citation type="submission" date="2010-02" db="EMBL/GenBank/DDBJ databases">
        <title>Complete sequence of chromosome of Natrialba magadii ATCC 43099.</title>
        <authorList>
            <consortium name="US DOE Joint Genome Institute"/>
            <person name="Lucas S."/>
            <person name="Copeland A."/>
            <person name="Lapidus A."/>
            <person name="Cheng J.-F."/>
            <person name="Bruce D."/>
            <person name="Goodwin L."/>
            <person name="Pitluck S."/>
            <person name="Davenport K."/>
            <person name="Saunders E."/>
            <person name="Detter J.C."/>
            <person name="Han C."/>
            <person name="Tapia R."/>
            <person name="Land M."/>
            <person name="Hauser L."/>
            <person name="Kyrpides N."/>
            <person name="Mikhailova N."/>
            <person name="De Castro R.E."/>
            <person name="Maupin-Furlow J.A."/>
            <person name="Woyke T."/>
        </authorList>
    </citation>
    <scope>NUCLEOTIDE SEQUENCE [LARGE SCALE GENOMIC DNA]</scope>
    <source>
        <strain evidence="4">ATCC 43099 / DSM 3394 / CCM 3739 / CIP 104546 / IAM 13178 / JCM 8861 / NBRC 102185 / NCIMB 2190 / MS3</strain>
    </source>
</reference>
<dbReference type="EMBL" id="CP001932">
    <property type="protein sequence ID" value="ADD06621.1"/>
    <property type="molecule type" value="Genomic_DNA"/>
</dbReference>
<dbReference type="Proteomes" id="UP000001879">
    <property type="component" value="Chromosome"/>
</dbReference>
<accession>D3SR65</accession>
<feature type="region of interest" description="Disordered" evidence="1">
    <location>
        <begin position="61"/>
        <end position="86"/>
    </location>
</feature>
<dbReference type="PATRIC" id="fig|547559.17.peg.967"/>
<evidence type="ECO:0000256" key="1">
    <source>
        <dbReference type="SAM" id="MobiDB-lite"/>
    </source>
</evidence>
<dbReference type="KEGG" id="nmg:Nmag_3069"/>
<protein>
    <recommendedName>
        <fullName evidence="6">HIRAN domain-containing protein</fullName>
    </recommendedName>
</protein>
<sequence length="86" mass="9810">MKVVYKPGNAYEEINCYDFREYDQGIVLHNEEGYNIGYVPHEILSHIEPHPEEKVVFGSEETLEVRGSGEESGADEESDSDDEDDE</sequence>
<dbReference type="eggNOG" id="arCOG11877">
    <property type="taxonomic scope" value="Archaea"/>
</dbReference>
<keyword evidence="4" id="KW-1185">Reference proteome</keyword>
<dbReference type="GeneID" id="8825929"/>
<reference evidence="2 4" key="2">
    <citation type="journal article" date="2012" name="BMC Genomics">
        <title>A comparative genomics perspective on the genetic content of the alkaliphilic haloarchaeon Natrialba magadii ATCC 43099T.</title>
        <authorList>
            <person name="Siddaramappa S."/>
            <person name="Challacombe J.F."/>
            <person name="Decastro R.E."/>
            <person name="Pfeiffer F."/>
            <person name="Sastre D.E."/>
            <person name="Gimenez M.I."/>
            <person name="Paggi R.A."/>
            <person name="Detter J.C."/>
            <person name="Davenport K.W."/>
            <person name="Goodwin L.A."/>
            <person name="Kyrpides N."/>
            <person name="Tapia R."/>
            <person name="Pitluck S."/>
            <person name="Lucas S."/>
            <person name="Woyke T."/>
            <person name="Maupin-Furlow J.A."/>
        </authorList>
    </citation>
    <scope>NUCLEOTIDE SEQUENCE [LARGE SCALE GENOMIC DNA]</scope>
    <source>
        <strain evidence="2">ATCC 43099</strain>
        <strain evidence="4">ATCC 43099 / DSM 3394 / CCM 3739 / CIP 104546 / IAM 13178 / JCM 8861 / NBRC 102185 / NCIMB 2190 / MS3</strain>
    </source>
</reference>
<dbReference type="Proteomes" id="UP000011543">
    <property type="component" value="Unassembled WGS sequence"/>
</dbReference>
<evidence type="ECO:0000313" key="2">
    <source>
        <dbReference type="EMBL" id="ADD06621.1"/>
    </source>
</evidence>
<gene>
    <name evidence="2" type="ordered locus">Nmag_3069</name>
    <name evidence="3" type="ORF">C500_05053</name>
</gene>
<dbReference type="RefSeq" id="WP_004214664.1">
    <property type="nucleotide sequence ID" value="NC_013922.1"/>
</dbReference>
<evidence type="ECO:0008006" key="6">
    <source>
        <dbReference type="Google" id="ProtNLM"/>
    </source>
</evidence>
<dbReference type="AlphaFoldDB" id="D3SR65"/>
<reference evidence="2" key="4">
    <citation type="submission" date="2016-09" db="EMBL/GenBank/DDBJ databases">
        <authorList>
            <person name="Pfeiffer F."/>
        </authorList>
    </citation>
    <scope>NUCLEOTIDE SEQUENCE</scope>
    <source>
        <strain evidence="2">ATCC 43099</strain>
    </source>
</reference>
<name>D3SR65_NATMM</name>
<dbReference type="OrthoDB" id="191274at2157"/>
<dbReference type="STRING" id="547559.Nmag_3069"/>
<dbReference type="PaxDb" id="547559-Nmag_3069"/>
<reference evidence="3 5" key="3">
    <citation type="journal article" date="2014" name="PLoS Genet.">
        <title>Phylogenetically driven sequencing of extremely halophilic archaea reveals strategies for static and dynamic osmo-response.</title>
        <authorList>
            <person name="Becker E.A."/>
            <person name="Seitzer P.M."/>
            <person name="Tritt A."/>
            <person name="Larsen D."/>
            <person name="Krusor M."/>
            <person name="Yao A.I."/>
            <person name="Wu D."/>
            <person name="Madern D."/>
            <person name="Eisen J.A."/>
            <person name="Darling A.E."/>
            <person name="Facciotti M.T."/>
        </authorList>
    </citation>
    <scope>NUCLEOTIDE SEQUENCE [LARGE SCALE GENOMIC DNA]</scope>
    <source>
        <strain evidence="5">ATCC 43099 / DSM 3394 / CCM 3739 / CIP 104546 / IAM 13178 / JCM 8861 / NBRC 102185 / NCIMB 2190 / MS3</strain>
        <strain evidence="3">MS-3</strain>
    </source>
</reference>
<dbReference type="EMBL" id="AOHS01000023">
    <property type="protein sequence ID" value="ELY31918.1"/>
    <property type="molecule type" value="Genomic_DNA"/>
</dbReference>
<proteinExistence type="predicted"/>
<evidence type="ECO:0000313" key="5">
    <source>
        <dbReference type="Proteomes" id="UP000011543"/>
    </source>
</evidence>
<evidence type="ECO:0000313" key="3">
    <source>
        <dbReference type="EMBL" id="ELY31918.1"/>
    </source>
</evidence>
<feature type="compositionally biased region" description="Acidic residues" evidence="1">
    <location>
        <begin position="72"/>
        <end position="86"/>
    </location>
</feature>
<dbReference type="HOGENOM" id="CLU_191153_0_0_2"/>